<dbReference type="PANTHER" id="PTHR43685">
    <property type="entry name" value="GLYCOSYLTRANSFERASE"/>
    <property type="match status" value="1"/>
</dbReference>
<dbReference type="AlphaFoldDB" id="A0A399SIH1"/>
<dbReference type="Pfam" id="PF00535">
    <property type="entry name" value="Glycos_transf_2"/>
    <property type="match status" value="1"/>
</dbReference>
<protein>
    <submittedName>
        <fullName evidence="2">Glycosyltransferase</fullName>
    </submittedName>
</protein>
<dbReference type="PANTHER" id="PTHR43685:SF2">
    <property type="entry name" value="GLYCOSYLTRANSFERASE 2-LIKE DOMAIN-CONTAINING PROTEIN"/>
    <property type="match status" value="1"/>
</dbReference>
<keyword evidence="3" id="KW-1185">Reference proteome</keyword>
<feature type="domain" description="Glycosyltransferase 2-like" evidence="1">
    <location>
        <begin position="12"/>
        <end position="166"/>
    </location>
</feature>
<dbReference type="EMBL" id="QWGE01000001">
    <property type="protein sequence ID" value="RIJ42774.1"/>
    <property type="molecule type" value="Genomic_DNA"/>
</dbReference>
<proteinExistence type="predicted"/>
<evidence type="ECO:0000259" key="1">
    <source>
        <dbReference type="Pfam" id="PF00535"/>
    </source>
</evidence>
<dbReference type="GO" id="GO:0016740">
    <property type="term" value="F:transferase activity"/>
    <property type="evidence" value="ECO:0007669"/>
    <property type="project" value="UniProtKB-KW"/>
</dbReference>
<dbReference type="Gene3D" id="3.90.550.10">
    <property type="entry name" value="Spore Coat Polysaccharide Biosynthesis Protein SpsA, Chain A"/>
    <property type="match status" value="1"/>
</dbReference>
<organism evidence="2 3">
    <name type="scientific">Pontibacter oryzae</name>
    <dbReference type="NCBI Taxonomy" id="2304593"/>
    <lineage>
        <taxon>Bacteria</taxon>
        <taxon>Pseudomonadati</taxon>
        <taxon>Bacteroidota</taxon>
        <taxon>Cytophagia</taxon>
        <taxon>Cytophagales</taxon>
        <taxon>Hymenobacteraceae</taxon>
        <taxon>Pontibacter</taxon>
    </lineage>
</organism>
<accession>A0A399SIH1</accession>
<name>A0A399SIH1_9BACT</name>
<evidence type="ECO:0000313" key="3">
    <source>
        <dbReference type="Proteomes" id="UP000266005"/>
    </source>
</evidence>
<dbReference type="InterPro" id="IPR050834">
    <property type="entry name" value="Glycosyltransf_2"/>
</dbReference>
<reference evidence="3" key="1">
    <citation type="submission" date="2018-08" db="EMBL/GenBank/DDBJ databases">
        <title>Mucilaginibacter sp. MYSH2.</title>
        <authorList>
            <person name="Seo T."/>
        </authorList>
    </citation>
    <scope>NUCLEOTIDE SEQUENCE [LARGE SCALE GENOMIC DNA]</scope>
    <source>
        <strain evidence="3">KIRAN</strain>
    </source>
</reference>
<dbReference type="OrthoDB" id="7665907at2"/>
<sequence>MNKETEKDFAAFIMTFERPDVLIKTIESLRNQTYPPKKILIVDNSISDNTEALFIGKKLGEDLEYLKVGYNSGPAGAAKIGLETLAGEGYQWIFWGDDDDPPIIDKSFEMLFETLKEYPNKCGQLGAVGHKFNQTKGVVERIPNEILRQNKYLEVDNIAGGVCKIVSGEAIKSGVLPETKLFFGFEELDFDLKMKAAGYKSIVNTSLFLQYREHSGRINYTRKAGIKIKNRALWREYYSTRNLISITKSNKYYSASIAIAIRKIAKSIASLKYGDLRYSFKLTKIVSDGLIDGFFTKLGRREF</sequence>
<gene>
    <name evidence="2" type="ORF">D1627_02695</name>
</gene>
<dbReference type="RefSeq" id="WP_119430656.1">
    <property type="nucleotide sequence ID" value="NZ_QWGE01000001.1"/>
</dbReference>
<dbReference type="InterPro" id="IPR029044">
    <property type="entry name" value="Nucleotide-diphossugar_trans"/>
</dbReference>
<dbReference type="Proteomes" id="UP000266005">
    <property type="component" value="Unassembled WGS sequence"/>
</dbReference>
<comment type="caution">
    <text evidence="2">The sequence shown here is derived from an EMBL/GenBank/DDBJ whole genome shotgun (WGS) entry which is preliminary data.</text>
</comment>
<keyword evidence="2" id="KW-0808">Transferase</keyword>
<dbReference type="InterPro" id="IPR001173">
    <property type="entry name" value="Glyco_trans_2-like"/>
</dbReference>
<dbReference type="SUPFAM" id="SSF53448">
    <property type="entry name" value="Nucleotide-diphospho-sugar transferases"/>
    <property type="match status" value="1"/>
</dbReference>
<evidence type="ECO:0000313" key="2">
    <source>
        <dbReference type="EMBL" id="RIJ42774.1"/>
    </source>
</evidence>